<proteinExistence type="predicted"/>
<dbReference type="STRING" id="570156.AOG27_15320"/>
<dbReference type="PATRIC" id="fig|570156.3.peg.4155"/>
<evidence type="ECO:0000256" key="1">
    <source>
        <dbReference type="SAM" id="Phobius"/>
    </source>
</evidence>
<evidence type="ECO:0000313" key="3">
    <source>
        <dbReference type="Proteomes" id="UP000050378"/>
    </source>
</evidence>
<accession>A0A0P7DU71</accession>
<feature type="transmembrane region" description="Helical" evidence="1">
    <location>
        <begin position="12"/>
        <end position="34"/>
    </location>
</feature>
<evidence type="ECO:0000313" key="2">
    <source>
        <dbReference type="EMBL" id="KPM82675.1"/>
    </source>
</evidence>
<feature type="transmembrane region" description="Helical" evidence="1">
    <location>
        <begin position="78"/>
        <end position="107"/>
    </location>
</feature>
<reference evidence="2 3" key="1">
    <citation type="submission" date="2015-09" db="EMBL/GenBank/DDBJ databases">
        <title>Draft Genome Sequence of Pseudoalteromonas lipolytica UCD-48B.</title>
        <authorList>
            <person name="Krusor M."/>
            <person name="Coil D.A."/>
            <person name="Lang J.M."/>
            <person name="Eisen J.A."/>
            <person name="Alexiev A."/>
        </authorList>
    </citation>
    <scope>NUCLEOTIDE SEQUENCE [LARGE SCALE GENOMIC DNA]</scope>
    <source>
        <strain evidence="2 3">UCD-48B</strain>
    </source>
</reference>
<dbReference type="EMBL" id="LJTC01000010">
    <property type="protein sequence ID" value="KPM82675.1"/>
    <property type="molecule type" value="Genomic_DNA"/>
</dbReference>
<dbReference type="RefSeq" id="WP_054553881.1">
    <property type="nucleotide sequence ID" value="NZ_LJTC01000010.1"/>
</dbReference>
<feature type="transmembrane region" description="Helical" evidence="1">
    <location>
        <begin position="46"/>
        <end position="66"/>
    </location>
</feature>
<name>A0A0P7DU71_9GAMM</name>
<dbReference type="AlphaFoldDB" id="A0A0P7DU71"/>
<organism evidence="2 3">
    <name type="scientific">Pseudoalteromonas lipolytica</name>
    <dbReference type="NCBI Taxonomy" id="570156"/>
    <lineage>
        <taxon>Bacteria</taxon>
        <taxon>Pseudomonadati</taxon>
        <taxon>Pseudomonadota</taxon>
        <taxon>Gammaproteobacteria</taxon>
        <taxon>Alteromonadales</taxon>
        <taxon>Pseudoalteromonadaceae</taxon>
        <taxon>Pseudoalteromonas</taxon>
    </lineage>
</organism>
<keyword evidence="1" id="KW-0812">Transmembrane</keyword>
<keyword evidence="1" id="KW-1133">Transmembrane helix</keyword>
<dbReference type="Proteomes" id="UP000050378">
    <property type="component" value="Unassembled WGS sequence"/>
</dbReference>
<sequence length="197" mass="22752">MNENKGDIYLRIILFCLYGPLLAGLFGQLVNLKFVSPTFMASLDNIYYIIVFCSLCIGFCLLLAKYSIVKESFKNKIIAHLTLILSILYSCLMFFGIGLLILFNIMFNSNTDYVHQEQAFEYRTFYVYTSDPGAFGTAHHYVYLKCPVSFNRYELELIANLSWMKDYKMSLEGDSLIFENDSKEGKTVLDVSEFYCK</sequence>
<comment type="caution">
    <text evidence="2">The sequence shown here is derived from an EMBL/GenBank/DDBJ whole genome shotgun (WGS) entry which is preliminary data.</text>
</comment>
<protein>
    <submittedName>
        <fullName evidence="2">Uncharacterized protein</fullName>
    </submittedName>
</protein>
<dbReference type="OrthoDB" id="6272556at2"/>
<keyword evidence="1" id="KW-0472">Membrane</keyword>
<gene>
    <name evidence="2" type="ORF">AOG27_15320</name>
</gene>